<keyword evidence="4" id="KW-0456">Lyase</keyword>
<comment type="caution">
    <text evidence="5">The sequence shown here is derived from an EMBL/GenBank/DDBJ whole genome shotgun (WGS) entry which is preliminary data.</text>
</comment>
<dbReference type="PANTHER" id="PTHR35201:SF4">
    <property type="entry name" value="BETA-PINACENE SYNTHASE-RELATED"/>
    <property type="match status" value="1"/>
</dbReference>
<reference evidence="5" key="1">
    <citation type="submission" date="2023-06" db="EMBL/GenBank/DDBJ databases">
        <title>Conoideocrella luteorostrata (Hypocreales: Clavicipitaceae), a potential biocontrol fungus for elongate hemlock scale in United States Christmas tree production areas.</title>
        <authorList>
            <person name="Barrett H."/>
            <person name="Lovett B."/>
            <person name="Macias A.M."/>
            <person name="Stajich J.E."/>
            <person name="Kasson M.T."/>
        </authorList>
    </citation>
    <scope>NUCLEOTIDE SEQUENCE</scope>
    <source>
        <strain evidence="5">ARSEF 14590</strain>
    </source>
</reference>
<evidence type="ECO:0000256" key="2">
    <source>
        <dbReference type="ARBA" id="ARBA00006333"/>
    </source>
</evidence>
<evidence type="ECO:0000313" key="5">
    <source>
        <dbReference type="EMBL" id="KAK2606431.1"/>
    </source>
</evidence>
<accession>A0AAJ0CTS5</accession>
<evidence type="ECO:0000256" key="3">
    <source>
        <dbReference type="ARBA" id="ARBA00022842"/>
    </source>
</evidence>
<dbReference type="Gene3D" id="1.10.600.10">
    <property type="entry name" value="Farnesyl Diphosphate Synthase"/>
    <property type="match status" value="1"/>
</dbReference>
<dbReference type="GO" id="GO:0010333">
    <property type="term" value="F:terpene synthase activity"/>
    <property type="evidence" value="ECO:0007669"/>
    <property type="project" value="InterPro"/>
</dbReference>
<name>A0AAJ0CTS5_9HYPO</name>
<dbReference type="EMBL" id="JASWJB010000040">
    <property type="protein sequence ID" value="KAK2606431.1"/>
    <property type="molecule type" value="Genomic_DNA"/>
</dbReference>
<gene>
    <name evidence="5" type="ORF">QQS21_003124</name>
</gene>
<keyword evidence="4" id="KW-0479">Metal-binding</keyword>
<evidence type="ECO:0000256" key="1">
    <source>
        <dbReference type="ARBA" id="ARBA00001946"/>
    </source>
</evidence>
<dbReference type="PANTHER" id="PTHR35201">
    <property type="entry name" value="TERPENE SYNTHASE"/>
    <property type="match status" value="1"/>
</dbReference>
<dbReference type="EC" id="4.2.3.-" evidence="4"/>
<sequence>MTTPNEAEKLYEELKTQSLHLPDLRLKFQDWPQGDNVRLDDIRVEADKMIRSVTEDKEMLDNAERSDMGHLASLWYPKAGWTELQVGAAYLAWVFIWDDEIDLGMSETAKSSELGREYCDKSLDYINKSMGLNYDWRNSKAEDIPHPYRYMRIFEKFGFGLRAADEDQRWQAYKGLRDYIAQVGVEHSRQLNGHFPTSKEYLAMRRGTAGVAPVAGCTEFMNGVKLPAWLRHSREMEVLAREATMMCLIINDLYSAHKEVASKTLQNYVVVLYAECEPRSLGQSVKALLDLLDESKTAFNKAVESLEKQVERDAELGKNLRACIDTHRHFVTGLIEWTLTSARYKMDKYLQKDGSFIIPLVPGKATNGRGESAPITM</sequence>
<dbReference type="SFLD" id="SFLDS00005">
    <property type="entry name" value="Isoprenoid_Synthase_Type_I"/>
    <property type="match status" value="1"/>
</dbReference>
<dbReference type="InterPro" id="IPR034686">
    <property type="entry name" value="Terpene_cyclase-like_2"/>
</dbReference>
<dbReference type="InterPro" id="IPR008949">
    <property type="entry name" value="Isoprenoid_synthase_dom_sf"/>
</dbReference>
<keyword evidence="3 4" id="KW-0460">Magnesium</keyword>
<proteinExistence type="inferred from homology"/>
<evidence type="ECO:0000256" key="4">
    <source>
        <dbReference type="RuleBase" id="RU366034"/>
    </source>
</evidence>
<protein>
    <recommendedName>
        <fullName evidence="4">Terpene synthase</fullName>
        <ecNumber evidence="4">4.2.3.-</ecNumber>
    </recommendedName>
</protein>
<comment type="similarity">
    <text evidence="2 4">Belongs to the terpene synthase family.</text>
</comment>
<organism evidence="5 6">
    <name type="scientific">Conoideocrella luteorostrata</name>
    <dbReference type="NCBI Taxonomy" id="1105319"/>
    <lineage>
        <taxon>Eukaryota</taxon>
        <taxon>Fungi</taxon>
        <taxon>Dikarya</taxon>
        <taxon>Ascomycota</taxon>
        <taxon>Pezizomycotina</taxon>
        <taxon>Sordariomycetes</taxon>
        <taxon>Hypocreomycetidae</taxon>
        <taxon>Hypocreales</taxon>
        <taxon>Clavicipitaceae</taxon>
        <taxon>Conoideocrella</taxon>
    </lineage>
</organism>
<dbReference type="AlphaFoldDB" id="A0AAJ0CTS5"/>
<dbReference type="GO" id="GO:0008299">
    <property type="term" value="P:isoprenoid biosynthetic process"/>
    <property type="evidence" value="ECO:0007669"/>
    <property type="project" value="UniProtKB-ARBA"/>
</dbReference>
<comment type="cofactor">
    <cofactor evidence="1 4">
        <name>Mg(2+)</name>
        <dbReference type="ChEBI" id="CHEBI:18420"/>
    </cofactor>
</comment>
<evidence type="ECO:0000313" key="6">
    <source>
        <dbReference type="Proteomes" id="UP001251528"/>
    </source>
</evidence>
<dbReference type="Pfam" id="PF19086">
    <property type="entry name" value="Terpene_syn_C_2"/>
    <property type="match status" value="1"/>
</dbReference>
<dbReference type="Proteomes" id="UP001251528">
    <property type="component" value="Unassembled WGS sequence"/>
</dbReference>
<dbReference type="SUPFAM" id="SSF48576">
    <property type="entry name" value="Terpenoid synthases"/>
    <property type="match status" value="1"/>
</dbReference>
<dbReference type="GO" id="GO:0046872">
    <property type="term" value="F:metal ion binding"/>
    <property type="evidence" value="ECO:0007669"/>
    <property type="project" value="UniProtKB-KW"/>
</dbReference>
<dbReference type="SFLD" id="SFLDG01020">
    <property type="entry name" value="Terpene_Cyclase_Like_2"/>
    <property type="match status" value="1"/>
</dbReference>
<keyword evidence="6" id="KW-1185">Reference proteome</keyword>